<sequence>MRQVDRTLQPAPACLSDERTALYRKELRRIFATDMMVSSQTRVDLRSLALEDDSLDRALNELFDHKCAFCESRVHSRAYRFRPTEEAGPIDAAPAQFADRGHLYYTWLANSWSNIYPICNECRPRSESVFPVIGRRCDLPDPDEVYGYVTAPTGSWKTPPKERPEYLDPCASDDFRKHLALLATGQMIGLSQRGAATIRHFNLDRTTLEHQRRKRTGEYIRLLLSSAKEGRIDSSLIAFDSMEFGGGWFLLLYQLARRIGGGGGSRPTLSRKRIGRYFSERLSNPDFLNRLETALEQLQDREAILETGATSARPPEVRRVGNALPATFEIKNFKALEDIRIDLASRRQVPSNPLATNHGETAHQEPTAPCLVILGENAAGKSSILEAMALVLSEQSARDDLVLDAGRFVLNPKWMGGDEENAPRRGAVQVIYDNDEQCEVTVDSGFRFIKGADTPRVPVFAYGAFRLFLKDGKRRRPGSAIRSLFEANYVLPNPEKWLASIADTPLFFEVARALKFILAIDQEVDVIEADARRKQCFLVVNSRRADGSSLVVRTPFSAVSSGFRAILAMACDIMRGLAARQDRSGASLARARAVVLIDEVEAHLHPRWKMQIVGGLRNALPEVAFIMTTHDPLCLRGLSSDEVRVFHRINSATDSVSVLPSYVEQIGELPAIGALTIEQLLTSDLFRLHSTDAPELDANFAIAGDLLAKEQEGGMGDEETAKLAKVREILRRQVGRSLPIGSTEIERLVQKAVEEYLIDRRHRSSADTRALSAKARAKIMDALGGI</sequence>
<gene>
    <name evidence="3" type="ORF">C8J30_12318</name>
</gene>
<organism evidence="3 4">
    <name type="scientific">Rhodobacter viridis</name>
    <dbReference type="NCBI Taxonomy" id="1054202"/>
    <lineage>
        <taxon>Bacteria</taxon>
        <taxon>Pseudomonadati</taxon>
        <taxon>Pseudomonadota</taxon>
        <taxon>Alphaproteobacteria</taxon>
        <taxon>Rhodobacterales</taxon>
        <taxon>Rhodobacter group</taxon>
        <taxon>Rhodobacter</taxon>
    </lineage>
</organism>
<evidence type="ECO:0000259" key="1">
    <source>
        <dbReference type="Pfam" id="PF13304"/>
    </source>
</evidence>
<dbReference type="PANTHER" id="PTHR43581">
    <property type="entry name" value="ATP/GTP PHOSPHATASE"/>
    <property type="match status" value="1"/>
</dbReference>
<dbReference type="EMBL" id="QJTK01000023">
    <property type="protein sequence ID" value="PYF06763.1"/>
    <property type="molecule type" value="Genomic_DNA"/>
</dbReference>
<dbReference type="InterPro" id="IPR027417">
    <property type="entry name" value="P-loop_NTPase"/>
</dbReference>
<dbReference type="SUPFAM" id="SSF52540">
    <property type="entry name" value="P-loop containing nucleoside triphosphate hydrolases"/>
    <property type="match status" value="1"/>
</dbReference>
<name>A0A318TQZ1_9RHOB</name>
<dbReference type="InterPro" id="IPR003959">
    <property type="entry name" value="ATPase_AAA_core"/>
</dbReference>
<evidence type="ECO:0000259" key="2">
    <source>
        <dbReference type="Pfam" id="PF13476"/>
    </source>
</evidence>
<dbReference type="InterPro" id="IPR051396">
    <property type="entry name" value="Bact_Antivir_Def_Nuclease"/>
</dbReference>
<feature type="domain" description="Rad50/SbcC-type AAA" evidence="2">
    <location>
        <begin position="329"/>
        <end position="400"/>
    </location>
</feature>
<dbReference type="PANTHER" id="PTHR43581:SF2">
    <property type="entry name" value="EXCINUCLEASE ATPASE SUBUNIT"/>
    <property type="match status" value="1"/>
</dbReference>
<dbReference type="GO" id="GO:0005524">
    <property type="term" value="F:ATP binding"/>
    <property type="evidence" value="ECO:0007669"/>
    <property type="project" value="InterPro"/>
</dbReference>
<comment type="caution">
    <text evidence="3">The sequence shown here is derived from an EMBL/GenBank/DDBJ whole genome shotgun (WGS) entry which is preliminary data.</text>
</comment>
<protein>
    <submittedName>
        <fullName evidence="3">Putative AbiEii toxin of type IV toxin-antitoxin system</fullName>
    </submittedName>
</protein>
<accession>A0A318TQZ1</accession>
<dbReference type="Gene3D" id="3.40.50.300">
    <property type="entry name" value="P-loop containing nucleotide triphosphate hydrolases"/>
    <property type="match status" value="2"/>
</dbReference>
<feature type="domain" description="ATPase AAA-type core" evidence="1">
    <location>
        <begin position="554"/>
        <end position="633"/>
    </location>
</feature>
<dbReference type="Proteomes" id="UP000247727">
    <property type="component" value="Unassembled WGS sequence"/>
</dbReference>
<dbReference type="RefSeq" id="WP_181420939.1">
    <property type="nucleotide sequence ID" value="NZ_QJTK01000023.1"/>
</dbReference>
<evidence type="ECO:0000313" key="3">
    <source>
        <dbReference type="EMBL" id="PYF06763.1"/>
    </source>
</evidence>
<evidence type="ECO:0000313" key="4">
    <source>
        <dbReference type="Proteomes" id="UP000247727"/>
    </source>
</evidence>
<dbReference type="Pfam" id="PF13476">
    <property type="entry name" value="AAA_23"/>
    <property type="match status" value="1"/>
</dbReference>
<dbReference type="Pfam" id="PF13304">
    <property type="entry name" value="AAA_21"/>
    <property type="match status" value="1"/>
</dbReference>
<dbReference type="GO" id="GO:0006302">
    <property type="term" value="P:double-strand break repair"/>
    <property type="evidence" value="ECO:0007669"/>
    <property type="project" value="InterPro"/>
</dbReference>
<dbReference type="GO" id="GO:0016887">
    <property type="term" value="F:ATP hydrolysis activity"/>
    <property type="evidence" value="ECO:0007669"/>
    <property type="project" value="InterPro"/>
</dbReference>
<dbReference type="InterPro" id="IPR038729">
    <property type="entry name" value="Rad50/SbcC_AAA"/>
</dbReference>
<reference evidence="3 4" key="1">
    <citation type="submission" date="2018-06" db="EMBL/GenBank/DDBJ databases">
        <title>Genomic Encyclopedia of Type Strains, Phase III (KMG-III): the genomes of soil and plant-associated and newly described type strains.</title>
        <authorList>
            <person name="Whitman W."/>
        </authorList>
    </citation>
    <scope>NUCLEOTIDE SEQUENCE [LARGE SCALE GENOMIC DNA]</scope>
    <source>
        <strain evidence="3 4">JA737</strain>
    </source>
</reference>
<proteinExistence type="predicted"/>
<keyword evidence="4" id="KW-1185">Reference proteome</keyword>
<dbReference type="AlphaFoldDB" id="A0A318TQZ1"/>